<dbReference type="Gene3D" id="3.30.2350.10">
    <property type="entry name" value="Pseudouridine synthase"/>
    <property type="match status" value="1"/>
</dbReference>
<evidence type="ECO:0000313" key="8">
    <source>
        <dbReference type="EMBL" id="SHN68015.1"/>
    </source>
</evidence>
<dbReference type="PANTHER" id="PTHR21600:SF44">
    <property type="entry name" value="RIBOSOMAL LARGE SUBUNIT PSEUDOURIDINE SYNTHASE D"/>
    <property type="match status" value="1"/>
</dbReference>
<dbReference type="InterPro" id="IPR006225">
    <property type="entry name" value="PsdUridine_synth_RluC/D"/>
</dbReference>
<comment type="catalytic activity">
    <reaction evidence="1 6">
        <text>a uridine in RNA = a pseudouridine in RNA</text>
        <dbReference type="Rhea" id="RHEA:48348"/>
        <dbReference type="Rhea" id="RHEA-COMP:12068"/>
        <dbReference type="Rhea" id="RHEA-COMP:12069"/>
        <dbReference type="ChEBI" id="CHEBI:65314"/>
        <dbReference type="ChEBI" id="CHEBI:65315"/>
    </reaction>
</comment>
<dbReference type="InterPro" id="IPR006224">
    <property type="entry name" value="PsdUridine_synth_RluA-like_CS"/>
</dbReference>
<protein>
    <recommendedName>
        <fullName evidence="6">Pseudouridine synthase</fullName>
        <ecNumber evidence="6">5.4.99.-</ecNumber>
    </recommendedName>
</protein>
<dbReference type="NCBIfam" id="TIGR00005">
    <property type="entry name" value="rluA_subfam"/>
    <property type="match status" value="1"/>
</dbReference>
<keyword evidence="5" id="KW-0694">RNA-binding</keyword>
<dbReference type="CDD" id="cd02869">
    <property type="entry name" value="PseudoU_synth_RluA_like"/>
    <property type="match status" value="1"/>
</dbReference>
<evidence type="ECO:0000313" key="9">
    <source>
        <dbReference type="Proteomes" id="UP000184428"/>
    </source>
</evidence>
<dbReference type="Proteomes" id="UP000184428">
    <property type="component" value="Unassembled WGS sequence"/>
</dbReference>
<organism evidence="8 9">
    <name type="scientific">Geodermatophilus obscurus</name>
    <dbReference type="NCBI Taxonomy" id="1861"/>
    <lineage>
        <taxon>Bacteria</taxon>
        <taxon>Bacillati</taxon>
        <taxon>Actinomycetota</taxon>
        <taxon>Actinomycetes</taxon>
        <taxon>Geodermatophilales</taxon>
        <taxon>Geodermatophilaceae</taxon>
        <taxon>Geodermatophilus</taxon>
    </lineage>
</organism>
<dbReference type="InterPro" id="IPR036986">
    <property type="entry name" value="S4_RNA-bd_sf"/>
</dbReference>
<gene>
    <name evidence="8" type="ORF">SAMN05660350_01579</name>
</gene>
<name>A0A1M7TBD1_9ACTN</name>
<dbReference type="Gene3D" id="3.10.290.10">
    <property type="entry name" value="RNA-binding S4 domain"/>
    <property type="match status" value="1"/>
</dbReference>
<dbReference type="EC" id="5.4.99.-" evidence="6"/>
<keyword evidence="3 6" id="KW-0413">Isomerase</keyword>
<dbReference type="GO" id="GO:0009982">
    <property type="term" value="F:pseudouridine synthase activity"/>
    <property type="evidence" value="ECO:0007669"/>
    <property type="project" value="InterPro"/>
</dbReference>
<dbReference type="InterPro" id="IPR050188">
    <property type="entry name" value="RluA_PseudoU_synthase"/>
</dbReference>
<evidence type="ECO:0000256" key="3">
    <source>
        <dbReference type="ARBA" id="ARBA00023235"/>
    </source>
</evidence>
<evidence type="ECO:0000256" key="1">
    <source>
        <dbReference type="ARBA" id="ARBA00000073"/>
    </source>
</evidence>
<comment type="function">
    <text evidence="6">Responsible for synthesis of pseudouridine from uracil.</text>
</comment>
<dbReference type="InterPro" id="IPR020103">
    <property type="entry name" value="PsdUridine_synth_cat_dom_sf"/>
</dbReference>
<feature type="domain" description="Pseudouridine synthase RsuA/RluA-like" evidence="7">
    <location>
        <begin position="107"/>
        <end position="261"/>
    </location>
</feature>
<evidence type="ECO:0000259" key="7">
    <source>
        <dbReference type="Pfam" id="PF00849"/>
    </source>
</evidence>
<dbReference type="GO" id="GO:0000455">
    <property type="term" value="P:enzyme-directed rRNA pseudouridine synthesis"/>
    <property type="evidence" value="ECO:0007669"/>
    <property type="project" value="TreeGrafter"/>
</dbReference>
<evidence type="ECO:0000256" key="6">
    <source>
        <dbReference type="RuleBase" id="RU362028"/>
    </source>
</evidence>
<dbReference type="SUPFAM" id="SSF55120">
    <property type="entry name" value="Pseudouridine synthase"/>
    <property type="match status" value="1"/>
</dbReference>
<sequence>MLRRAVAATVRMEPVTNAAGQHRALPVPDGLEGQRVDQALSRLFGLTRGAAADLADAGAVVVDGRVRGKGDRITGGSWLEVELPPPPGKPAAPEPVPGLTVVHDDDDIVVVDKPVGVAAHPSPGWEGPTVIGGLAAAGYRIATSGAAERQGVVHRLDAGTTGLMVVAKSERAYTALKAAFKQRTVEKGYAALVQGHPDPSRGTIDAPIDRHPKHDWRFAVVQGGRPSVTHYEVVEAFPAASLVVIRLETGRTHQIRVHFSALRHPCVGDATYGADPTLAARLGVSRQWLHAARLGIPHPADGRWTEFTSPFPPDLAGALDILRAES</sequence>
<dbReference type="PANTHER" id="PTHR21600">
    <property type="entry name" value="MITOCHONDRIAL RNA PSEUDOURIDINE SYNTHASE"/>
    <property type="match status" value="1"/>
</dbReference>
<evidence type="ECO:0000256" key="5">
    <source>
        <dbReference type="PROSITE-ProRule" id="PRU00182"/>
    </source>
</evidence>
<proteinExistence type="inferred from homology"/>
<dbReference type="SUPFAM" id="SSF55174">
    <property type="entry name" value="Alpha-L RNA-binding motif"/>
    <property type="match status" value="1"/>
</dbReference>
<dbReference type="AlphaFoldDB" id="A0A1M7TBD1"/>
<dbReference type="InterPro" id="IPR006145">
    <property type="entry name" value="PsdUridine_synth_RsuA/RluA"/>
</dbReference>
<evidence type="ECO:0000256" key="2">
    <source>
        <dbReference type="ARBA" id="ARBA00010876"/>
    </source>
</evidence>
<dbReference type="PROSITE" id="PS01129">
    <property type="entry name" value="PSI_RLU"/>
    <property type="match status" value="1"/>
</dbReference>
<feature type="active site" evidence="4">
    <location>
        <position position="157"/>
    </location>
</feature>
<evidence type="ECO:0000256" key="4">
    <source>
        <dbReference type="PIRSR" id="PIRSR606225-1"/>
    </source>
</evidence>
<dbReference type="Pfam" id="PF00849">
    <property type="entry name" value="PseudoU_synth_2"/>
    <property type="match status" value="1"/>
</dbReference>
<dbReference type="EMBL" id="FRDM01000005">
    <property type="protein sequence ID" value="SHN68015.1"/>
    <property type="molecule type" value="Genomic_DNA"/>
</dbReference>
<dbReference type="GO" id="GO:0003723">
    <property type="term" value="F:RNA binding"/>
    <property type="evidence" value="ECO:0007669"/>
    <property type="project" value="UniProtKB-KW"/>
</dbReference>
<accession>A0A1M7TBD1</accession>
<reference evidence="8 9" key="1">
    <citation type="submission" date="2016-12" db="EMBL/GenBank/DDBJ databases">
        <authorList>
            <person name="Song W.-J."/>
            <person name="Kurnit D.M."/>
        </authorList>
    </citation>
    <scope>NUCLEOTIDE SEQUENCE [LARGE SCALE GENOMIC DNA]</scope>
    <source>
        <strain evidence="8 9">DSM 43162</strain>
    </source>
</reference>
<dbReference type="GO" id="GO:0140098">
    <property type="term" value="F:catalytic activity, acting on RNA"/>
    <property type="evidence" value="ECO:0007669"/>
    <property type="project" value="UniProtKB-ARBA"/>
</dbReference>
<comment type="similarity">
    <text evidence="2 6">Belongs to the pseudouridine synthase RluA family.</text>
</comment>
<dbReference type="PROSITE" id="PS50889">
    <property type="entry name" value="S4"/>
    <property type="match status" value="1"/>
</dbReference>